<reference evidence="7" key="1">
    <citation type="journal article" date="2014" name="Int. J. Syst. Evol. Microbiol.">
        <title>Complete genome sequence of Corynebacterium casei LMG S-19264T (=DSM 44701T), isolated from a smear-ripened cheese.</title>
        <authorList>
            <consortium name="US DOE Joint Genome Institute (JGI-PGF)"/>
            <person name="Walter F."/>
            <person name="Albersmeier A."/>
            <person name="Kalinowski J."/>
            <person name="Ruckert C."/>
        </authorList>
    </citation>
    <scope>NUCLEOTIDE SEQUENCE</scope>
    <source>
        <strain evidence="7">KCTC 23430</strain>
    </source>
</reference>
<dbReference type="GO" id="GO:0016702">
    <property type="term" value="F:oxidoreductase activity, acting on single donors with incorporation of molecular oxygen, incorporation of two atoms of oxygen"/>
    <property type="evidence" value="ECO:0007669"/>
    <property type="project" value="InterPro"/>
</dbReference>
<protein>
    <recommendedName>
        <fullName evidence="6">Lipoxygenase domain-containing protein</fullName>
    </recommendedName>
</protein>
<evidence type="ECO:0000259" key="6">
    <source>
        <dbReference type="PROSITE" id="PS51393"/>
    </source>
</evidence>
<evidence type="ECO:0000313" key="8">
    <source>
        <dbReference type="Proteomes" id="UP000644693"/>
    </source>
</evidence>
<dbReference type="PRINTS" id="PR00087">
    <property type="entry name" value="LIPOXYGENASE"/>
</dbReference>
<evidence type="ECO:0000256" key="5">
    <source>
        <dbReference type="SAM" id="Phobius"/>
    </source>
</evidence>
<dbReference type="Pfam" id="PF00305">
    <property type="entry name" value="Lipoxygenase"/>
    <property type="match status" value="1"/>
</dbReference>
<dbReference type="PANTHER" id="PTHR11771">
    <property type="entry name" value="LIPOXYGENASE"/>
    <property type="match status" value="1"/>
</dbReference>
<evidence type="ECO:0000256" key="2">
    <source>
        <dbReference type="ARBA" id="ARBA00022723"/>
    </source>
</evidence>
<keyword evidence="3" id="KW-0560">Oxidoreductase</keyword>
<dbReference type="Proteomes" id="UP000644693">
    <property type="component" value="Unassembled WGS sequence"/>
</dbReference>
<keyword evidence="8" id="KW-1185">Reference proteome</keyword>
<name>A0A918XEF1_9GAMM</name>
<gene>
    <name evidence="7" type="ORF">GCM10007053_04940</name>
</gene>
<dbReference type="SUPFAM" id="SSF56634">
    <property type="entry name" value="Heme-dependent catalase-like"/>
    <property type="match status" value="1"/>
</dbReference>
<dbReference type="Gene3D" id="3.10.450.60">
    <property type="match status" value="1"/>
</dbReference>
<dbReference type="PROSITE" id="PS00711">
    <property type="entry name" value="LIPOXYGENASE_1"/>
    <property type="match status" value="1"/>
</dbReference>
<proteinExistence type="predicted"/>
<dbReference type="InterPro" id="IPR036226">
    <property type="entry name" value="LipOase_C_sf"/>
</dbReference>
<keyword evidence="5" id="KW-1133">Transmembrane helix</keyword>
<dbReference type="AlphaFoldDB" id="A0A918XEF1"/>
<dbReference type="InterPro" id="IPR020833">
    <property type="entry name" value="LipOase_Fe_BS"/>
</dbReference>
<comment type="caution">
    <text evidence="7">The sequence shown here is derived from an EMBL/GenBank/DDBJ whole genome shotgun (WGS) entry which is preliminary data.</text>
</comment>
<keyword evidence="4" id="KW-0408">Iron</keyword>
<accession>A0A918XEF1</accession>
<keyword evidence="2" id="KW-0479">Metal-binding</keyword>
<dbReference type="Gene3D" id="2.40.180.10">
    <property type="entry name" value="Catalase core domain"/>
    <property type="match status" value="1"/>
</dbReference>
<keyword evidence="5" id="KW-0812">Transmembrane</keyword>
<dbReference type="SUPFAM" id="SSF48484">
    <property type="entry name" value="Lipoxigenase"/>
    <property type="match status" value="1"/>
</dbReference>
<evidence type="ECO:0000256" key="3">
    <source>
        <dbReference type="ARBA" id="ARBA00023002"/>
    </source>
</evidence>
<feature type="transmembrane region" description="Helical" evidence="5">
    <location>
        <begin position="7"/>
        <end position="26"/>
    </location>
</feature>
<dbReference type="GO" id="GO:0020037">
    <property type="term" value="F:heme binding"/>
    <property type="evidence" value="ECO:0007669"/>
    <property type="project" value="InterPro"/>
</dbReference>
<dbReference type="EMBL" id="BMYM01000001">
    <property type="protein sequence ID" value="GHD27090.1"/>
    <property type="molecule type" value="Genomic_DNA"/>
</dbReference>
<evidence type="ECO:0000256" key="1">
    <source>
        <dbReference type="ARBA" id="ARBA00001962"/>
    </source>
</evidence>
<organism evidence="7 8">
    <name type="scientific">Parahalioglobus pacificus</name>
    <dbReference type="NCBI Taxonomy" id="930806"/>
    <lineage>
        <taxon>Bacteria</taxon>
        <taxon>Pseudomonadati</taxon>
        <taxon>Pseudomonadota</taxon>
        <taxon>Gammaproteobacteria</taxon>
        <taxon>Cellvibrionales</taxon>
        <taxon>Halieaceae</taxon>
        <taxon>Parahalioglobus</taxon>
    </lineage>
</organism>
<comment type="cofactor">
    <cofactor evidence="1">
        <name>Fe cation</name>
        <dbReference type="ChEBI" id="CHEBI:24875"/>
    </cofactor>
</comment>
<dbReference type="GO" id="GO:0046872">
    <property type="term" value="F:metal ion binding"/>
    <property type="evidence" value="ECO:0007669"/>
    <property type="project" value="UniProtKB-KW"/>
</dbReference>
<evidence type="ECO:0000313" key="7">
    <source>
        <dbReference type="EMBL" id="GHD27090.1"/>
    </source>
</evidence>
<sequence length="890" mass="101004">MHVLGKLGLWLMVAGIIALVAMNSLFSRRRMSHDNGMVCRARIKVLDDVAIPPSAFFAPGKEYPCRFRHASVSFADDARLVVRSASLKFSDTDHQSPLDIMMNTGTAGPFSNAWHFLKFMIATIRGREKHIKPYLDQYPDLAKGITQSICYPDTFALLNYHSKTALGYRDSNGKDWYIKFKLAPWDRGPDRGRPTDEELEQFWLQAPKEGETRSRNFLKDEYRRRIKQGPVKYHLQAQFHPVTPGEDRIVLDCGVAWDEESHPWQDLAEVEVYEVVPTDEGNITWYDVNNHPPNMYIPEAQSILDPASINYLRAKDGLAKRARMQGYQWFGQLPPLVDDRQGGRCALPRICLPADEPDATSEMRADELISQRDIYVFKSDDGLPPYAKYLPKNEEFTTAKSRGMIKTMGYGLLNGFISEFEEIFERRRSLATFDRHYPLWKKPPVSDRFGSDLEFGRQRMNGVNPVLIKRCTRLPDKFPVTNDMVKPQLDEGDTLSKAARRGSLYLLDHEAVGGIPIKNGYLAVPISLFYCNGRGQLVPLAIQLEQQSGPDVPIFTPNDPYWLWTTVKAYVQAADALYHEVASHLLRTHMVMETFVVATHRQLHHRHPVHQLLLPHFHATLAINHSARSVMLAPGGPIDKTLSLGAAGCMELLKCEYQKWDFSQCHLPSDLKNRGVDDVKKLPQYFYRDDGLLIWQALDRFVGSVLAHWYPDDAALASDAELQAWIAELADPEVGKVKGLPEGGKLTQRDSLQQVLTAIIFTCTAEHASVNNGQYDMFGYPPNVPGSMYAPYPTSKANAMSEEDFVACLPNHGKCDAQMQMVYLLSQPTRWQIGNFEQPYFHGVQQIWHMVKDFRAELASISATIQERNRGVEVPYRYLDPVQIGESIAI</sequence>
<dbReference type="InterPro" id="IPR000907">
    <property type="entry name" value="LipOase"/>
</dbReference>
<keyword evidence="5" id="KW-0472">Membrane</keyword>
<feature type="domain" description="Lipoxygenase" evidence="6">
    <location>
        <begin position="350"/>
        <end position="890"/>
    </location>
</feature>
<dbReference type="PROSITE" id="PS51393">
    <property type="entry name" value="LIPOXYGENASE_3"/>
    <property type="match status" value="1"/>
</dbReference>
<dbReference type="RefSeq" id="WP_189474838.1">
    <property type="nucleotide sequence ID" value="NZ_BMYM01000001.1"/>
</dbReference>
<evidence type="ECO:0000256" key="4">
    <source>
        <dbReference type="ARBA" id="ARBA00023004"/>
    </source>
</evidence>
<dbReference type="InterPro" id="IPR020835">
    <property type="entry name" value="Catalase_sf"/>
</dbReference>
<dbReference type="InterPro" id="IPR013819">
    <property type="entry name" value="LipOase_C"/>
</dbReference>
<reference evidence="7" key="2">
    <citation type="submission" date="2020-09" db="EMBL/GenBank/DDBJ databases">
        <authorList>
            <person name="Sun Q."/>
            <person name="Kim S."/>
        </authorList>
    </citation>
    <scope>NUCLEOTIDE SEQUENCE</scope>
    <source>
        <strain evidence="7">KCTC 23430</strain>
    </source>
</reference>
<dbReference type="GO" id="GO:0034440">
    <property type="term" value="P:lipid oxidation"/>
    <property type="evidence" value="ECO:0007669"/>
    <property type="project" value="InterPro"/>
</dbReference>
<dbReference type="Gene3D" id="1.20.245.10">
    <property type="entry name" value="Lipoxygenase-1, Domain 5"/>
    <property type="match status" value="1"/>
</dbReference>